<evidence type="ECO:0000313" key="1">
    <source>
        <dbReference type="EMBL" id="KAL0386109.1"/>
    </source>
</evidence>
<name>A0AAW2S123_SESRA</name>
<proteinExistence type="predicted"/>
<organism evidence="1">
    <name type="scientific">Sesamum radiatum</name>
    <name type="common">Black benniseed</name>
    <dbReference type="NCBI Taxonomy" id="300843"/>
    <lineage>
        <taxon>Eukaryota</taxon>
        <taxon>Viridiplantae</taxon>
        <taxon>Streptophyta</taxon>
        <taxon>Embryophyta</taxon>
        <taxon>Tracheophyta</taxon>
        <taxon>Spermatophyta</taxon>
        <taxon>Magnoliopsida</taxon>
        <taxon>eudicotyledons</taxon>
        <taxon>Gunneridae</taxon>
        <taxon>Pentapetalae</taxon>
        <taxon>asterids</taxon>
        <taxon>lamiids</taxon>
        <taxon>Lamiales</taxon>
        <taxon>Pedaliaceae</taxon>
        <taxon>Sesamum</taxon>
    </lineage>
</organism>
<comment type="caution">
    <text evidence="1">The sequence shown here is derived from an EMBL/GenBank/DDBJ whole genome shotgun (WGS) entry which is preliminary data.</text>
</comment>
<reference evidence="1" key="2">
    <citation type="journal article" date="2024" name="Plant">
        <title>Genomic evolution and insights into agronomic trait innovations of Sesamum species.</title>
        <authorList>
            <person name="Miao H."/>
            <person name="Wang L."/>
            <person name="Qu L."/>
            <person name="Liu H."/>
            <person name="Sun Y."/>
            <person name="Le M."/>
            <person name="Wang Q."/>
            <person name="Wei S."/>
            <person name="Zheng Y."/>
            <person name="Lin W."/>
            <person name="Duan Y."/>
            <person name="Cao H."/>
            <person name="Xiong S."/>
            <person name="Wang X."/>
            <person name="Wei L."/>
            <person name="Li C."/>
            <person name="Ma Q."/>
            <person name="Ju M."/>
            <person name="Zhao R."/>
            <person name="Li G."/>
            <person name="Mu C."/>
            <person name="Tian Q."/>
            <person name="Mei H."/>
            <person name="Zhang T."/>
            <person name="Gao T."/>
            <person name="Zhang H."/>
        </authorList>
    </citation>
    <scope>NUCLEOTIDE SEQUENCE</scope>
    <source>
        <strain evidence="1">G02</strain>
    </source>
</reference>
<dbReference type="AlphaFoldDB" id="A0AAW2S123"/>
<gene>
    <name evidence="1" type="ORF">Sradi_3005200</name>
</gene>
<sequence>MTQSSPAYSKLYTKRVETLRMPIRYQPPELRQFDEKSNPRQHIAYFIESCNNVGTDGDLLVKKFVQSLKGNAFDWYIDLEPELIDGWDEMKKKFLSCFYSTRRTITPRIRGHDTAMPPSP</sequence>
<protein>
    <recommendedName>
        <fullName evidence="2">Retrotransposon gag protein</fullName>
    </recommendedName>
</protein>
<evidence type="ECO:0008006" key="2">
    <source>
        <dbReference type="Google" id="ProtNLM"/>
    </source>
</evidence>
<reference evidence="1" key="1">
    <citation type="submission" date="2020-06" db="EMBL/GenBank/DDBJ databases">
        <authorList>
            <person name="Li T."/>
            <person name="Hu X."/>
            <person name="Zhang T."/>
            <person name="Song X."/>
            <person name="Zhang H."/>
            <person name="Dai N."/>
            <person name="Sheng W."/>
            <person name="Hou X."/>
            <person name="Wei L."/>
        </authorList>
    </citation>
    <scope>NUCLEOTIDE SEQUENCE</scope>
    <source>
        <strain evidence="1">G02</strain>
        <tissue evidence="1">Leaf</tissue>
    </source>
</reference>
<dbReference type="PANTHER" id="PTHR33437">
    <property type="entry name" value="OS06G0361200 PROTEIN"/>
    <property type="match status" value="1"/>
</dbReference>
<accession>A0AAW2S123</accession>
<dbReference type="EMBL" id="JACGWJ010000012">
    <property type="protein sequence ID" value="KAL0386109.1"/>
    <property type="molecule type" value="Genomic_DNA"/>
</dbReference>
<dbReference type="PANTHER" id="PTHR33437:SF2">
    <property type="entry name" value="OS06G0361200 PROTEIN"/>
    <property type="match status" value="1"/>
</dbReference>